<keyword evidence="4" id="KW-1185">Reference proteome</keyword>
<evidence type="ECO:0000313" key="3">
    <source>
        <dbReference type="EMBL" id="CAL1167871.1"/>
    </source>
</evidence>
<feature type="region of interest" description="Disordered" evidence="1">
    <location>
        <begin position="119"/>
        <end position="153"/>
    </location>
</feature>
<dbReference type="EMBL" id="CAMXCT010006379">
    <property type="protein sequence ID" value="CAI4014496.1"/>
    <property type="molecule type" value="Genomic_DNA"/>
</dbReference>
<evidence type="ECO:0000256" key="1">
    <source>
        <dbReference type="SAM" id="MobiDB-lite"/>
    </source>
</evidence>
<reference evidence="3" key="2">
    <citation type="submission" date="2024-04" db="EMBL/GenBank/DDBJ databases">
        <authorList>
            <person name="Chen Y."/>
            <person name="Shah S."/>
            <person name="Dougan E. K."/>
            <person name="Thang M."/>
            <person name="Chan C."/>
        </authorList>
    </citation>
    <scope>NUCLEOTIDE SEQUENCE [LARGE SCALE GENOMIC DNA]</scope>
</reference>
<sequence>MSMPHGLVVRRDWLPRLLAGEVAYVVKASKTMRRGTVYLVESGTGRVAAAATLTDVRQFNSAEKASPILREECGEPALHFAYGWFFSDIKEDSDVTPVPSAARSGRTTWLSPEIMAGQVPAPKQRSTASRGAWPKRFPRKPRSDKRTGELQPKLKLRKVPRASGKKKRGRTCRLPANHPAAAVLGDGTRGGEQSLAFRLAAGRTSRRLLHLSQMHLFHQPTSVDEPIKPASGLAAYRDEQLVYILSTYNARGKPMSDVLPLHATTSGQHTALRRQVLTCPQTELQLVGCKVLTLRKKNARRGRLQFDVMDAVTEVTKELAFASDVEAVQRTPFAASPADLFSTKTASGSCSAAPQGTADQSSSEKMTFRICPAAAEAHSRETQHEVVGQGRDGACKYILDLPLPQNLDVRPFRCRTCLKNFSVQMSDIRRHFPDVLISHQKKSRKVMFSPRFLLLILGKFSETFNANAVKRFVLDLYLANSIYINRADKALYAVESLPRKFALRSILRDALLSYLPALVRHVEKHVHVYSGSAIRGDGHFKLASRILPKERINVVYGWIGIDGALLRPPAAMAGETWPDIRPHLEELVVDIISHRKEAGLPGKACCPAFHATDSYGKHRLKLRSLYSRLLPVSLRPVSNTPKGPAQSVEADAEACPTLITGDPAHDCFALRRIVSIKSADAGSFLSAHRDLMERLSLPVPPSPAFANWDGELQELAEDAKPDLEKIVLQGSGALPKCCASSLPKIQEFLQQPYASEARTWRAVFARPPPRAVVQACLRSLTTGRGAPKGTQTKLEANRLHETMRRWNYRSKKEFRTEARRILRWWSQPVRRAPVFRKRIFRDGQKRYWARPSTVVTKKVRGHFKKMTKKLRIEGFFKWQQAALGTLEAQIPVQSGTIPVERFWSTLLTYVPESAQYISLKWYQVLASLAFIKFNFQHFARTSLAGVSEEDADIQSKIDTAMMLARALHESETVWTATHLQPVFDPFRESCT</sequence>
<protein>
    <submittedName>
        <fullName evidence="2">Uncharacterized protein</fullName>
    </submittedName>
</protein>
<dbReference type="Proteomes" id="UP001152797">
    <property type="component" value="Unassembled WGS sequence"/>
</dbReference>
<dbReference type="AlphaFoldDB" id="A0A9P1DQN6"/>
<reference evidence="2" key="1">
    <citation type="submission" date="2022-10" db="EMBL/GenBank/DDBJ databases">
        <authorList>
            <person name="Chen Y."/>
            <person name="Dougan E. K."/>
            <person name="Chan C."/>
            <person name="Rhodes N."/>
            <person name="Thang M."/>
        </authorList>
    </citation>
    <scope>NUCLEOTIDE SEQUENCE</scope>
</reference>
<dbReference type="EMBL" id="CAMXCT020006379">
    <property type="protein sequence ID" value="CAL1167871.1"/>
    <property type="molecule type" value="Genomic_DNA"/>
</dbReference>
<organism evidence="2">
    <name type="scientific">Cladocopium goreaui</name>
    <dbReference type="NCBI Taxonomy" id="2562237"/>
    <lineage>
        <taxon>Eukaryota</taxon>
        <taxon>Sar</taxon>
        <taxon>Alveolata</taxon>
        <taxon>Dinophyceae</taxon>
        <taxon>Suessiales</taxon>
        <taxon>Symbiodiniaceae</taxon>
        <taxon>Cladocopium</taxon>
    </lineage>
</organism>
<comment type="caution">
    <text evidence="2">The sequence shown here is derived from an EMBL/GenBank/DDBJ whole genome shotgun (WGS) entry which is preliminary data.</text>
</comment>
<gene>
    <name evidence="2" type="ORF">C1SCF055_LOCUS39398</name>
</gene>
<evidence type="ECO:0000313" key="2">
    <source>
        <dbReference type="EMBL" id="CAI4014496.1"/>
    </source>
</evidence>
<dbReference type="EMBL" id="CAMXCT030006379">
    <property type="protein sequence ID" value="CAL4801808.1"/>
    <property type="molecule type" value="Genomic_DNA"/>
</dbReference>
<evidence type="ECO:0000313" key="4">
    <source>
        <dbReference type="Proteomes" id="UP001152797"/>
    </source>
</evidence>
<name>A0A9P1DQN6_9DINO</name>
<accession>A0A9P1DQN6</accession>
<proteinExistence type="predicted"/>